<organism evidence="2 3">
    <name type="scientific">Triticum urartu</name>
    <name type="common">Red wild einkorn</name>
    <name type="synonym">Crithodium urartu</name>
    <dbReference type="NCBI Taxonomy" id="4572"/>
    <lineage>
        <taxon>Eukaryota</taxon>
        <taxon>Viridiplantae</taxon>
        <taxon>Streptophyta</taxon>
        <taxon>Embryophyta</taxon>
        <taxon>Tracheophyta</taxon>
        <taxon>Spermatophyta</taxon>
        <taxon>Magnoliopsida</taxon>
        <taxon>Liliopsida</taxon>
        <taxon>Poales</taxon>
        <taxon>Poaceae</taxon>
        <taxon>BOP clade</taxon>
        <taxon>Pooideae</taxon>
        <taxon>Triticodae</taxon>
        <taxon>Triticeae</taxon>
        <taxon>Triticinae</taxon>
        <taxon>Triticum</taxon>
    </lineage>
</organism>
<keyword evidence="3" id="KW-1185">Reference proteome</keyword>
<accession>A0A8R7K0N1</accession>
<proteinExistence type="predicted"/>
<feature type="region of interest" description="Disordered" evidence="1">
    <location>
        <begin position="118"/>
        <end position="159"/>
    </location>
</feature>
<reference evidence="3" key="1">
    <citation type="journal article" date="2013" name="Nature">
        <title>Draft genome of the wheat A-genome progenitor Triticum urartu.</title>
        <authorList>
            <person name="Ling H.Q."/>
            <person name="Zhao S."/>
            <person name="Liu D."/>
            <person name="Wang J."/>
            <person name="Sun H."/>
            <person name="Zhang C."/>
            <person name="Fan H."/>
            <person name="Li D."/>
            <person name="Dong L."/>
            <person name="Tao Y."/>
            <person name="Gao C."/>
            <person name="Wu H."/>
            <person name="Li Y."/>
            <person name="Cui Y."/>
            <person name="Guo X."/>
            <person name="Zheng S."/>
            <person name="Wang B."/>
            <person name="Yu K."/>
            <person name="Liang Q."/>
            <person name="Yang W."/>
            <person name="Lou X."/>
            <person name="Chen J."/>
            <person name="Feng M."/>
            <person name="Jian J."/>
            <person name="Zhang X."/>
            <person name="Luo G."/>
            <person name="Jiang Y."/>
            <person name="Liu J."/>
            <person name="Wang Z."/>
            <person name="Sha Y."/>
            <person name="Zhang B."/>
            <person name="Wu H."/>
            <person name="Tang D."/>
            <person name="Shen Q."/>
            <person name="Xue P."/>
            <person name="Zou S."/>
            <person name="Wang X."/>
            <person name="Liu X."/>
            <person name="Wang F."/>
            <person name="Yang Y."/>
            <person name="An X."/>
            <person name="Dong Z."/>
            <person name="Zhang K."/>
            <person name="Zhang X."/>
            <person name="Luo M.C."/>
            <person name="Dvorak J."/>
            <person name="Tong Y."/>
            <person name="Wang J."/>
            <person name="Yang H."/>
            <person name="Li Z."/>
            <person name="Wang D."/>
            <person name="Zhang A."/>
            <person name="Wang J."/>
        </authorList>
    </citation>
    <scope>NUCLEOTIDE SEQUENCE</scope>
    <source>
        <strain evidence="3">cv. G1812</strain>
    </source>
</reference>
<name>A0A8R7K0N1_TRIUA</name>
<protein>
    <submittedName>
        <fullName evidence="2">Uncharacterized protein</fullName>
    </submittedName>
</protein>
<evidence type="ECO:0000313" key="2">
    <source>
        <dbReference type="EnsemblPlants" id="TuG1812G0100002548.01.T01"/>
    </source>
</evidence>
<feature type="region of interest" description="Disordered" evidence="1">
    <location>
        <begin position="173"/>
        <end position="202"/>
    </location>
</feature>
<evidence type="ECO:0000256" key="1">
    <source>
        <dbReference type="SAM" id="MobiDB-lite"/>
    </source>
</evidence>
<evidence type="ECO:0000313" key="3">
    <source>
        <dbReference type="Proteomes" id="UP000015106"/>
    </source>
</evidence>
<feature type="compositionally biased region" description="Low complexity" evidence="1">
    <location>
        <begin position="192"/>
        <end position="201"/>
    </location>
</feature>
<sequence length="215" mass="23469">TIACHQQPPDPEPRRRIILATPSRVPSRRATRAPLPEAAVFKRPRPKPVFPDDPFAPPLSFPSFLLWSFSLCSSLSPRFPAGTKQSCLLLNHHGVRGLLVRPPLPPWTAAVQGPCRRALLLPPPQGDAPPRASVQQGPPSEVHHRRRSPPLAAMSDASWSSLHRAPASAPRAWIRSPSLRPRGIRRDPVARSPAATTPSASCRHGADVVFCSEMQ</sequence>
<reference evidence="2" key="2">
    <citation type="submission" date="2018-03" db="EMBL/GenBank/DDBJ databases">
        <title>The Triticum urartu genome reveals the dynamic nature of wheat genome evolution.</title>
        <authorList>
            <person name="Ling H."/>
            <person name="Ma B."/>
            <person name="Shi X."/>
            <person name="Liu H."/>
            <person name="Dong L."/>
            <person name="Sun H."/>
            <person name="Cao Y."/>
            <person name="Gao Q."/>
            <person name="Zheng S."/>
            <person name="Li Y."/>
            <person name="Yu Y."/>
            <person name="Du H."/>
            <person name="Qi M."/>
            <person name="Li Y."/>
            <person name="Yu H."/>
            <person name="Cui Y."/>
            <person name="Wang N."/>
            <person name="Chen C."/>
            <person name="Wu H."/>
            <person name="Zhao Y."/>
            <person name="Zhang J."/>
            <person name="Li Y."/>
            <person name="Zhou W."/>
            <person name="Zhang B."/>
            <person name="Hu W."/>
            <person name="Eijk M."/>
            <person name="Tang J."/>
            <person name="Witsenboer H."/>
            <person name="Zhao S."/>
            <person name="Li Z."/>
            <person name="Zhang A."/>
            <person name="Wang D."/>
            <person name="Liang C."/>
        </authorList>
    </citation>
    <scope>NUCLEOTIDE SEQUENCE [LARGE SCALE GENOMIC DNA]</scope>
    <source>
        <strain evidence="2">cv. G1812</strain>
    </source>
</reference>
<reference evidence="2" key="3">
    <citation type="submission" date="2022-06" db="UniProtKB">
        <authorList>
            <consortium name="EnsemblPlants"/>
        </authorList>
    </citation>
    <scope>IDENTIFICATION</scope>
</reference>
<dbReference type="AlphaFoldDB" id="A0A8R7K0N1"/>
<dbReference type="Proteomes" id="UP000015106">
    <property type="component" value="Chromosome 1"/>
</dbReference>
<dbReference type="EnsemblPlants" id="TuG1812G0100002548.01.T01">
    <property type="protein sequence ID" value="TuG1812G0100002548.01.T01"/>
    <property type="gene ID" value="TuG1812G0100002548.01"/>
</dbReference>
<dbReference type="Gramene" id="TuG1812G0100002548.01.T01">
    <property type="protein sequence ID" value="TuG1812G0100002548.01.T01"/>
    <property type="gene ID" value="TuG1812G0100002548.01"/>
</dbReference>